<keyword evidence="1" id="KW-0732">Signal</keyword>
<dbReference type="InterPro" id="IPR036280">
    <property type="entry name" value="Multihaem_cyt_sf"/>
</dbReference>
<keyword evidence="4" id="KW-1185">Reference proteome</keyword>
<accession>A0ABQ0MH33</accession>
<dbReference type="Gene3D" id="3.90.10.10">
    <property type="entry name" value="Cytochrome C3"/>
    <property type="match status" value="2"/>
</dbReference>
<feature type="signal peptide" evidence="1">
    <location>
        <begin position="1"/>
        <end position="41"/>
    </location>
</feature>
<evidence type="ECO:0000256" key="1">
    <source>
        <dbReference type="SAM" id="SignalP"/>
    </source>
</evidence>
<protein>
    <submittedName>
        <fullName evidence="3">Cytochrome C</fullName>
    </submittedName>
</protein>
<organism evidence="3 4">
    <name type="scientific">Geoanaerobacter pelophilus</name>
    <dbReference type="NCBI Taxonomy" id="60036"/>
    <lineage>
        <taxon>Bacteria</taxon>
        <taxon>Pseudomonadati</taxon>
        <taxon>Thermodesulfobacteriota</taxon>
        <taxon>Desulfuromonadia</taxon>
        <taxon>Geobacterales</taxon>
        <taxon>Geobacteraceae</taxon>
        <taxon>Geoanaerobacter</taxon>
    </lineage>
</organism>
<dbReference type="EMBL" id="BDQG01000001">
    <property type="protein sequence ID" value="GAW66087.1"/>
    <property type="molecule type" value="Genomic_DNA"/>
</dbReference>
<proteinExistence type="predicted"/>
<feature type="domain" description="Doubled CXXCH motif" evidence="2">
    <location>
        <begin position="122"/>
        <end position="159"/>
    </location>
</feature>
<evidence type="ECO:0000313" key="4">
    <source>
        <dbReference type="Proteomes" id="UP000194153"/>
    </source>
</evidence>
<comment type="caution">
    <text evidence="3">The sequence shown here is derived from an EMBL/GenBank/DDBJ whole genome shotgun (WGS) entry which is preliminary data.</text>
</comment>
<reference evidence="3 4" key="1">
    <citation type="submission" date="2017-04" db="EMBL/GenBank/DDBJ databases">
        <authorList>
            <consortium name="Geobacter pelophilus Genome Sequencing"/>
            <person name="Aoyagi T."/>
            <person name="Koike H."/>
            <person name="Hori T."/>
        </authorList>
    </citation>
    <scope>NUCLEOTIDE SEQUENCE [LARGE SCALE GENOMIC DNA]</scope>
    <source>
        <strain evidence="3 4">Drf2</strain>
    </source>
</reference>
<dbReference type="InterPro" id="IPR010177">
    <property type="entry name" value="Paired_CXXCH_1"/>
</dbReference>
<sequence>MNTLLFSGGEMKKKVCSALAKSSWLSLLLLGVVLAASTAFAAKVATVDIPVKAELYATTPAPLSPVQCAQCHNTVFGALKDAGGRHRFDCQQCHKTIHAYNPKKGNYDEIMPKCASCHTEIHGPANKDCSTCHNPHSPGKVAMTPRLVNTCATCHPAQKEELVKFPSKHSKVSCDRCHTSHGYIPTCFNCHKPHYKEQPIETCLKCHPVHQPKSIHYPSTEPAQTCGACHGKIYEKWKKTPSKHAKVNCATCHRDKHGYVPQCTECHKAPHPKSILDRFPKCLGCHLDVHDLPSMK</sequence>
<feature type="chain" id="PRO_5045240714" evidence="1">
    <location>
        <begin position="42"/>
        <end position="296"/>
    </location>
</feature>
<reference evidence="4" key="2">
    <citation type="submission" date="2017-05" db="EMBL/GenBank/DDBJ databases">
        <title>Draft genome sequence of Geobacter pelophilus, a iron(III)-reducing bacteria.</title>
        <authorList>
            <person name="Aoyagi T."/>
            <person name="Koike H."/>
            <person name="Morita T."/>
            <person name="Sato Y."/>
            <person name="Habe H."/>
            <person name="Hori T."/>
        </authorList>
    </citation>
    <scope>NUCLEOTIDE SEQUENCE [LARGE SCALE GENOMIC DNA]</scope>
    <source>
        <strain evidence="4">Drf2</strain>
    </source>
</reference>
<dbReference type="Pfam" id="PF09699">
    <property type="entry name" value="Paired_CXXCH_1"/>
    <property type="match status" value="1"/>
</dbReference>
<name>A0ABQ0MH33_9BACT</name>
<dbReference type="SUPFAM" id="SSF48695">
    <property type="entry name" value="Multiheme cytochromes"/>
    <property type="match status" value="1"/>
</dbReference>
<gene>
    <name evidence="3" type="ORF">GPEL0_01f1294</name>
</gene>
<evidence type="ECO:0000313" key="3">
    <source>
        <dbReference type="EMBL" id="GAW66087.1"/>
    </source>
</evidence>
<dbReference type="Proteomes" id="UP000194153">
    <property type="component" value="Unassembled WGS sequence"/>
</dbReference>
<evidence type="ECO:0000259" key="2">
    <source>
        <dbReference type="Pfam" id="PF09699"/>
    </source>
</evidence>